<dbReference type="Gene3D" id="3.40.50.2300">
    <property type="match status" value="2"/>
</dbReference>
<evidence type="ECO:0000256" key="1">
    <source>
        <dbReference type="ARBA" id="ARBA00022491"/>
    </source>
</evidence>
<dbReference type="Gene3D" id="1.10.260.40">
    <property type="entry name" value="lambda repressor-like DNA-binding domains"/>
    <property type="match status" value="1"/>
</dbReference>
<dbReference type="PANTHER" id="PTHR30146:SF148">
    <property type="entry name" value="HTH-TYPE TRANSCRIPTIONAL REPRESSOR PURR-RELATED"/>
    <property type="match status" value="1"/>
</dbReference>
<dbReference type="CDD" id="cd01392">
    <property type="entry name" value="HTH_LacI"/>
    <property type="match status" value="1"/>
</dbReference>
<dbReference type="SUPFAM" id="SSF47413">
    <property type="entry name" value="lambda repressor-like DNA-binding domains"/>
    <property type="match status" value="1"/>
</dbReference>
<dbReference type="SMART" id="SM00354">
    <property type="entry name" value="HTH_LACI"/>
    <property type="match status" value="1"/>
</dbReference>
<dbReference type="SUPFAM" id="SSF53822">
    <property type="entry name" value="Periplasmic binding protein-like I"/>
    <property type="match status" value="1"/>
</dbReference>
<dbReference type="InterPro" id="IPR028082">
    <property type="entry name" value="Peripla_BP_I"/>
</dbReference>
<dbReference type="RefSeq" id="WP_101824889.1">
    <property type="nucleotide sequence ID" value="NZ_PJZH01000012.1"/>
</dbReference>
<sequence>MTPKKITINDVADHAGVSVTTVSLVVSGKGRISPQTTARVQQAIQALGYVPNRQAVTLRSGRSGVVGLIVRDVCDPFYAEVTAGLSEALEAQGRILFLTQSGAEGRGTLRAAESLLTQGVDGIVLAGNLLHGLEVRQRAAAAGVPLVCAARANALEGMDLVRPDNQLAARLATGHLVSEGHKQIAYVGGAGGSLTRAERLGGFCATLLHHGLPFRPEWIIESEAYRHGMAAKTEALLRRYPQITALVCHDASVTLGAYFGVLNAGRSVGGQALEGLYSQRVALAGFGEGADAALAELPLTLVSAAGRDVGRSAAERLLQRIEAPDATPQQWVVAPELIARPPT</sequence>
<evidence type="ECO:0000313" key="7">
    <source>
        <dbReference type="Proteomes" id="UP000234503"/>
    </source>
</evidence>
<dbReference type="Proteomes" id="UP000234503">
    <property type="component" value="Unassembled WGS sequence"/>
</dbReference>
<dbReference type="OrthoDB" id="9798934at2"/>
<keyword evidence="1" id="KW-0678">Repressor</keyword>
<keyword evidence="7" id="KW-1185">Reference proteome</keyword>
<dbReference type="PANTHER" id="PTHR30146">
    <property type="entry name" value="LACI-RELATED TRANSCRIPTIONAL REPRESSOR"/>
    <property type="match status" value="1"/>
</dbReference>
<dbReference type="InterPro" id="IPR010982">
    <property type="entry name" value="Lambda_DNA-bd_dom_sf"/>
</dbReference>
<dbReference type="PROSITE" id="PS00356">
    <property type="entry name" value="HTH_LACI_1"/>
    <property type="match status" value="1"/>
</dbReference>
<dbReference type="InterPro" id="IPR001761">
    <property type="entry name" value="Peripla_BP/Lac1_sug-bd_dom"/>
</dbReference>
<accession>A0A2N5E147</accession>
<organism evidence="6 7">
    <name type="scientific">Chimaeribacter coloradensis</name>
    <dbReference type="NCBI Taxonomy" id="2060068"/>
    <lineage>
        <taxon>Bacteria</taxon>
        <taxon>Pseudomonadati</taxon>
        <taxon>Pseudomonadota</taxon>
        <taxon>Gammaproteobacteria</taxon>
        <taxon>Enterobacterales</taxon>
        <taxon>Yersiniaceae</taxon>
        <taxon>Chimaeribacter</taxon>
    </lineage>
</organism>
<protein>
    <submittedName>
        <fullName evidence="6">Mal regulon transcriptional regulator MalI</fullName>
    </submittedName>
</protein>
<dbReference type="NCBIfam" id="NF007449">
    <property type="entry name" value="PRK10014.1"/>
    <property type="match status" value="1"/>
</dbReference>
<gene>
    <name evidence="6" type="ORF">CYR32_12680</name>
</gene>
<dbReference type="Pfam" id="PF00532">
    <property type="entry name" value="Peripla_BP_1"/>
    <property type="match status" value="1"/>
</dbReference>
<dbReference type="InterPro" id="IPR000843">
    <property type="entry name" value="HTH_LacI"/>
</dbReference>
<comment type="caution">
    <text evidence="6">The sequence shown here is derived from an EMBL/GenBank/DDBJ whole genome shotgun (WGS) entry which is preliminary data.</text>
</comment>
<evidence type="ECO:0000256" key="4">
    <source>
        <dbReference type="ARBA" id="ARBA00023163"/>
    </source>
</evidence>
<dbReference type="PROSITE" id="PS50932">
    <property type="entry name" value="HTH_LACI_2"/>
    <property type="match status" value="1"/>
</dbReference>
<keyword evidence="2" id="KW-0805">Transcription regulation</keyword>
<dbReference type="AlphaFoldDB" id="A0A2N5E147"/>
<keyword evidence="4" id="KW-0804">Transcription</keyword>
<dbReference type="EMBL" id="PJZH01000012">
    <property type="protein sequence ID" value="PLR34064.1"/>
    <property type="molecule type" value="Genomic_DNA"/>
</dbReference>
<dbReference type="GO" id="GO:0003700">
    <property type="term" value="F:DNA-binding transcription factor activity"/>
    <property type="evidence" value="ECO:0007669"/>
    <property type="project" value="TreeGrafter"/>
</dbReference>
<keyword evidence="3" id="KW-0238">DNA-binding</keyword>
<dbReference type="Pfam" id="PF00356">
    <property type="entry name" value="LacI"/>
    <property type="match status" value="1"/>
</dbReference>
<proteinExistence type="predicted"/>
<evidence type="ECO:0000313" key="6">
    <source>
        <dbReference type="EMBL" id="PLR34064.1"/>
    </source>
</evidence>
<reference evidence="6 7" key="1">
    <citation type="submission" date="2017-12" db="EMBL/GenBank/DDBJ databases">
        <title>Characterization of six clinical isolates of Enterochimera gen. nov., a novel genus of the Yersiniaciae family and the three species Enterochimera arupensis sp. nov., Enterochimera coloradensis sp. nov, and Enterochimera californica sp. nov.</title>
        <authorList>
            <person name="Rossi A."/>
            <person name="Fisher M."/>
        </authorList>
    </citation>
    <scope>NUCLEOTIDE SEQUENCE [LARGE SCALE GENOMIC DNA]</scope>
    <source>
        <strain evidence="7">2016-Iso4</strain>
    </source>
</reference>
<feature type="domain" description="HTH lacI-type" evidence="5">
    <location>
        <begin position="6"/>
        <end position="60"/>
    </location>
</feature>
<name>A0A2N5E147_9GAMM</name>
<evidence type="ECO:0000256" key="3">
    <source>
        <dbReference type="ARBA" id="ARBA00023125"/>
    </source>
</evidence>
<evidence type="ECO:0000256" key="2">
    <source>
        <dbReference type="ARBA" id="ARBA00023015"/>
    </source>
</evidence>
<evidence type="ECO:0000259" key="5">
    <source>
        <dbReference type="PROSITE" id="PS50932"/>
    </source>
</evidence>
<dbReference type="GO" id="GO:0000976">
    <property type="term" value="F:transcription cis-regulatory region binding"/>
    <property type="evidence" value="ECO:0007669"/>
    <property type="project" value="TreeGrafter"/>
</dbReference>